<name>A0A2H0BGG0_UNCKA</name>
<dbReference type="AlphaFoldDB" id="A0A2H0BGG0"/>
<dbReference type="Proteomes" id="UP000228495">
    <property type="component" value="Unassembled WGS sequence"/>
</dbReference>
<proteinExistence type="predicted"/>
<dbReference type="PROSITE" id="PS51354">
    <property type="entry name" value="GLUTAREDOXIN_2"/>
    <property type="match status" value="1"/>
</dbReference>
<dbReference type="Gene3D" id="3.40.30.10">
    <property type="entry name" value="Glutaredoxin"/>
    <property type="match status" value="1"/>
</dbReference>
<feature type="transmembrane region" description="Helical" evidence="1">
    <location>
        <begin position="6"/>
        <end position="24"/>
    </location>
</feature>
<reference evidence="2 3" key="1">
    <citation type="submission" date="2017-09" db="EMBL/GenBank/DDBJ databases">
        <title>Depth-based differentiation of microbial function through sediment-hosted aquifers and enrichment of novel symbionts in the deep terrestrial subsurface.</title>
        <authorList>
            <person name="Probst A.J."/>
            <person name="Ladd B."/>
            <person name="Jarett J.K."/>
            <person name="Geller-Mcgrath D.E."/>
            <person name="Sieber C.M."/>
            <person name="Emerson J.B."/>
            <person name="Anantharaman K."/>
            <person name="Thomas B.C."/>
            <person name="Malmstrom R."/>
            <person name="Stieglmeier M."/>
            <person name="Klingl A."/>
            <person name="Woyke T."/>
            <person name="Ryan C.M."/>
            <person name="Banfield J.F."/>
        </authorList>
    </citation>
    <scope>NUCLEOTIDE SEQUENCE [LARGE SCALE GENOMIC DNA]</scope>
    <source>
        <strain evidence="2">CG22_combo_CG10-13_8_21_14_all_39_12</strain>
    </source>
</reference>
<evidence type="ECO:0000313" key="3">
    <source>
        <dbReference type="Proteomes" id="UP000228495"/>
    </source>
</evidence>
<keyword evidence="1" id="KW-1133">Transmembrane helix</keyword>
<gene>
    <name evidence="2" type="ORF">COX05_01390</name>
</gene>
<keyword evidence="1" id="KW-0812">Transmembrane</keyword>
<accession>A0A2H0BGG0</accession>
<protein>
    <submittedName>
        <fullName evidence="2">Uncharacterized protein</fullName>
    </submittedName>
</protein>
<evidence type="ECO:0000313" key="2">
    <source>
        <dbReference type="EMBL" id="PIP56756.1"/>
    </source>
</evidence>
<dbReference type="SUPFAM" id="SSF52833">
    <property type="entry name" value="Thioredoxin-like"/>
    <property type="match status" value="1"/>
</dbReference>
<comment type="caution">
    <text evidence="2">The sequence shown here is derived from an EMBL/GenBank/DDBJ whole genome shotgun (WGS) entry which is preliminary data.</text>
</comment>
<dbReference type="InterPro" id="IPR036249">
    <property type="entry name" value="Thioredoxin-like_sf"/>
</dbReference>
<sequence length="151" mass="16924">MKQNVIIGIVVFVIVGLLFVIVWGSNNRQSVTSESQGEQTLANITPAITTSNTPIFFYGNTCPHCKDVEEWMDDNNIEEKITIIKKEVYDNPAHSLELTEVAKSCGLRTNSIGVPFLYTLEKECLIGTPDIIDYLTNQVNKLTQEVKESQE</sequence>
<organism evidence="2 3">
    <name type="scientific">candidate division WWE3 bacterium CG22_combo_CG10-13_8_21_14_all_39_12</name>
    <dbReference type="NCBI Taxonomy" id="1975094"/>
    <lineage>
        <taxon>Bacteria</taxon>
        <taxon>Katanobacteria</taxon>
    </lineage>
</organism>
<dbReference type="EMBL" id="PCSU01000018">
    <property type="protein sequence ID" value="PIP56756.1"/>
    <property type="molecule type" value="Genomic_DNA"/>
</dbReference>
<keyword evidence="1" id="KW-0472">Membrane</keyword>
<evidence type="ECO:0000256" key="1">
    <source>
        <dbReference type="SAM" id="Phobius"/>
    </source>
</evidence>
<dbReference type="CDD" id="cd01659">
    <property type="entry name" value="TRX_superfamily"/>
    <property type="match status" value="1"/>
</dbReference>